<dbReference type="Pfam" id="PF15738">
    <property type="entry name" value="YafQ_toxin"/>
    <property type="match status" value="1"/>
</dbReference>
<evidence type="ECO:0000256" key="1">
    <source>
        <dbReference type="ARBA" id="ARBA00022649"/>
    </source>
</evidence>
<dbReference type="PIRSF" id="PIRSF006156">
    <property type="entry name" value="YafQ"/>
    <property type="match status" value="1"/>
</dbReference>
<dbReference type="EMBL" id="AP021879">
    <property type="protein sequence ID" value="BBO88483.1"/>
    <property type="molecule type" value="Genomic_DNA"/>
</dbReference>
<dbReference type="GO" id="GO:0006402">
    <property type="term" value="P:mRNA catabolic process"/>
    <property type="evidence" value="ECO:0007669"/>
    <property type="project" value="TreeGrafter"/>
</dbReference>
<dbReference type="SUPFAM" id="SSF143011">
    <property type="entry name" value="RelE-like"/>
    <property type="match status" value="1"/>
</dbReference>
<name>A0A5K8A775_9BACT</name>
<evidence type="ECO:0000313" key="3">
    <source>
        <dbReference type="EMBL" id="BBO88483.1"/>
    </source>
</evidence>
<evidence type="ECO:0000313" key="4">
    <source>
        <dbReference type="Proteomes" id="UP000422108"/>
    </source>
</evidence>
<dbReference type="NCBIfam" id="TIGR02385">
    <property type="entry name" value="RelE_StbE"/>
    <property type="match status" value="1"/>
</dbReference>
<dbReference type="GO" id="GO:0006415">
    <property type="term" value="P:translational termination"/>
    <property type="evidence" value="ECO:0007669"/>
    <property type="project" value="TreeGrafter"/>
</dbReference>
<keyword evidence="1" id="KW-1277">Toxin-antitoxin system</keyword>
<keyword evidence="4" id="KW-1185">Reference proteome</keyword>
<accession>A0A5K8A775</accession>
<dbReference type="Proteomes" id="UP000422108">
    <property type="component" value="Chromosome"/>
</dbReference>
<protein>
    <submittedName>
        <fullName evidence="3">Toxin RelE</fullName>
    </submittedName>
</protein>
<dbReference type="InterPro" id="IPR035093">
    <property type="entry name" value="RelE/ParE_toxin_dom_sf"/>
</dbReference>
<sequence length="71" mass="8341">MKDSQYEKYIQFLSLLLDEKELPLEARDHNLIGNFSGFREFHVGGDLIVIYSIEENTLRLVRIGSHSQLFR</sequence>
<dbReference type="InterPro" id="IPR004386">
    <property type="entry name" value="Toxin_YafQ-like"/>
</dbReference>
<organism evidence="3 4">
    <name type="scientific">Desulfosarcina ovata subsp. ovata</name>
    <dbReference type="NCBI Taxonomy" id="2752305"/>
    <lineage>
        <taxon>Bacteria</taxon>
        <taxon>Pseudomonadati</taxon>
        <taxon>Thermodesulfobacteriota</taxon>
        <taxon>Desulfobacteria</taxon>
        <taxon>Desulfobacterales</taxon>
        <taxon>Desulfosarcinaceae</taxon>
        <taxon>Desulfosarcina</taxon>
    </lineage>
</organism>
<proteinExistence type="predicted"/>
<dbReference type="InterPro" id="IPR007712">
    <property type="entry name" value="RelE/ParE_toxin"/>
</dbReference>
<dbReference type="Gene3D" id="3.30.2310.20">
    <property type="entry name" value="RelE-like"/>
    <property type="match status" value="1"/>
</dbReference>
<dbReference type="GO" id="GO:0004521">
    <property type="term" value="F:RNA endonuclease activity"/>
    <property type="evidence" value="ECO:0007669"/>
    <property type="project" value="TreeGrafter"/>
</dbReference>
<gene>
    <name evidence="3" type="ORF">DSCOOX_16630</name>
</gene>
<dbReference type="AlphaFoldDB" id="A0A5K8A775"/>
<reference evidence="3 4" key="1">
    <citation type="submission" date="2019-11" db="EMBL/GenBank/DDBJ databases">
        <title>Comparative genomics of hydrocarbon-degrading Desulfosarcina strains.</title>
        <authorList>
            <person name="Watanabe M."/>
            <person name="Kojima H."/>
            <person name="Fukui M."/>
        </authorList>
    </citation>
    <scope>NUCLEOTIDE SEQUENCE [LARGE SCALE GENOMIC DNA]</scope>
    <source>
        <strain evidence="4">oXyS1</strain>
    </source>
</reference>
<evidence type="ECO:0000256" key="2">
    <source>
        <dbReference type="PIRSR" id="PIRSR006156-1"/>
    </source>
</evidence>
<feature type="active site" description="Proton donor" evidence="2">
    <location>
        <position position="66"/>
    </location>
</feature>
<dbReference type="PANTHER" id="PTHR40588">
    <property type="entry name" value="MRNA INTERFERASE TOXIN YAFQ"/>
    <property type="match status" value="1"/>
</dbReference>
<dbReference type="PANTHER" id="PTHR40588:SF1">
    <property type="entry name" value="MRNA INTERFERASE TOXIN YAFQ"/>
    <property type="match status" value="1"/>
</dbReference>